<proteinExistence type="predicted"/>
<evidence type="ECO:0000313" key="4">
    <source>
        <dbReference type="Proteomes" id="UP000249915"/>
    </source>
</evidence>
<accession>A0A2V4AYM2</accession>
<name>A0A2V4AYM2_9PSEU</name>
<dbReference type="EMBL" id="MASW01000002">
    <property type="protein sequence ID" value="PXY27070.1"/>
    <property type="molecule type" value="Genomic_DNA"/>
</dbReference>
<comment type="caution">
    <text evidence="3">The sequence shown here is derived from an EMBL/GenBank/DDBJ whole genome shotgun (WGS) entry which is preliminary data.</text>
</comment>
<dbReference type="PANTHER" id="PTHR37042:SF4">
    <property type="entry name" value="OUTER MEMBRANE PROTEIN RV1973"/>
    <property type="match status" value="1"/>
</dbReference>
<keyword evidence="2" id="KW-0472">Membrane</keyword>
<keyword evidence="4" id="KW-1185">Reference proteome</keyword>
<evidence type="ECO:0000256" key="1">
    <source>
        <dbReference type="ARBA" id="ARBA00004370"/>
    </source>
</evidence>
<dbReference type="GO" id="GO:0016020">
    <property type="term" value="C:membrane"/>
    <property type="evidence" value="ECO:0007669"/>
    <property type="project" value="UniProtKB-SubCell"/>
</dbReference>
<sequence length="160" mass="16963">MVLFAAAVLLAGLGTWFSVEASGLRSAESARNAALVDAEATAEVSAAVTSTLSKVFSYAHDDTAATERAARRLLRGEARQAYARLFTQVRARAPEQRLTVTTHVVGTAVRSLTGEQAQVLAFLDQAATRGEGRPSAAAAQLLVTVQRAGERWVVTGLRPR</sequence>
<evidence type="ECO:0000256" key="2">
    <source>
        <dbReference type="ARBA" id="ARBA00023136"/>
    </source>
</evidence>
<gene>
    <name evidence="3" type="ORF">BAY60_11325</name>
</gene>
<dbReference type="PANTHER" id="PTHR37042">
    <property type="entry name" value="OUTER MEMBRANE PROTEIN RV1973"/>
    <property type="match status" value="1"/>
</dbReference>
<dbReference type="OrthoDB" id="5192320at2"/>
<protein>
    <submittedName>
        <fullName evidence="3">Uncharacterized protein</fullName>
    </submittedName>
</protein>
<evidence type="ECO:0000313" key="3">
    <source>
        <dbReference type="EMBL" id="PXY27070.1"/>
    </source>
</evidence>
<comment type="subcellular location">
    <subcellularLocation>
        <location evidence="1">Membrane</location>
    </subcellularLocation>
</comment>
<organism evidence="3 4">
    <name type="scientific">Prauserella muralis</name>
    <dbReference type="NCBI Taxonomy" id="588067"/>
    <lineage>
        <taxon>Bacteria</taxon>
        <taxon>Bacillati</taxon>
        <taxon>Actinomycetota</taxon>
        <taxon>Actinomycetes</taxon>
        <taxon>Pseudonocardiales</taxon>
        <taxon>Pseudonocardiaceae</taxon>
        <taxon>Prauserella</taxon>
    </lineage>
</organism>
<dbReference type="AlphaFoldDB" id="A0A2V4AYM2"/>
<reference evidence="3 4" key="1">
    <citation type="submission" date="2016-07" db="EMBL/GenBank/DDBJ databases">
        <title>Draft genome sequence of Prauserella muralis DSM 45305, isolated from a mould-covered wall in an indoor environment.</title>
        <authorList>
            <person name="Ruckert C."/>
            <person name="Albersmeier A."/>
            <person name="Jiang C.-L."/>
            <person name="Jiang Y."/>
            <person name="Kalinowski J."/>
            <person name="Schneider O."/>
            <person name="Winkler A."/>
            <person name="Zotchev S.B."/>
        </authorList>
    </citation>
    <scope>NUCLEOTIDE SEQUENCE [LARGE SCALE GENOMIC DNA]</scope>
    <source>
        <strain evidence="3 4">DSM 45305</strain>
    </source>
</reference>
<dbReference type="Proteomes" id="UP000249915">
    <property type="component" value="Unassembled WGS sequence"/>
</dbReference>